<feature type="transmembrane region" description="Helical" evidence="2">
    <location>
        <begin position="36"/>
        <end position="63"/>
    </location>
</feature>
<organism evidence="4 5">
    <name type="scientific">Pedococcus aerophilus</name>
    <dbReference type="NCBI Taxonomy" id="436356"/>
    <lineage>
        <taxon>Bacteria</taxon>
        <taxon>Bacillati</taxon>
        <taxon>Actinomycetota</taxon>
        <taxon>Actinomycetes</taxon>
        <taxon>Micrococcales</taxon>
        <taxon>Intrasporangiaceae</taxon>
        <taxon>Pedococcus</taxon>
    </lineage>
</organism>
<evidence type="ECO:0000256" key="1">
    <source>
        <dbReference type="SAM" id="MobiDB-lite"/>
    </source>
</evidence>
<gene>
    <name evidence="4" type="ORF">GCM10009867_19210</name>
</gene>
<keyword evidence="2" id="KW-1133">Transmembrane helix</keyword>
<keyword evidence="2" id="KW-0472">Membrane</keyword>
<feature type="region of interest" description="Disordered" evidence="1">
    <location>
        <begin position="1"/>
        <end position="26"/>
    </location>
</feature>
<reference evidence="4 5" key="1">
    <citation type="journal article" date="2019" name="Int. J. Syst. Evol. Microbiol.">
        <title>The Global Catalogue of Microorganisms (GCM) 10K type strain sequencing project: providing services to taxonomists for standard genome sequencing and annotation.</title>
        <authorList>
            <consortium name="The Broad Institute Genomics Platform"/>
            <consortium name="The Broad Institute Genome Sequencing Center for Infectious Disease"/>
            <person name="Wu L."/>
            <person name="Ma J."/>
        </authorList>
    </citation>
    <scope>NUCLEOTIDE SEQUENCE [LARGE SCALE GENOMIC DNA]</scope>
    <source>
        <strain evidence="4 5">JCM 16378</strain>
    </source>
</reference>
<protein>
    <recommendedName>
        <fullName evidence="3">DUF6286 domain-containing protein</fullName>
    </recommendedName>
</protein>
<keyword evidence="2" id="KW-0812">Transmembrane</keyword>
<dbReference type="Proteomes" id="UP001501326">
    <property type="component" value="Unassembled WGS sequence"/>
</dbReference>
<feature type="transmembrane region" description="Helical" evidence="2">
    <location>
        <begin position="83"/>
        <end position="103"/>
    </location>
</feature>
<accession>A0ABN3UN94</accession>
<dbReference type="EMBL" id="BAAARN010000001">
    <property type="protein sequence ID" value="GAA2735875.1"/>
    <property type="molecule type" value="Genomic_DNA"/>
</dbReference>
<dbReference type="InterPro" id="IPR046253">
    <property type="entry name" value="DUF6286"/>
</dbReference>
<evidence type="ECO:0000256" key="2">
    <source>
        <dbReference type="SAM" id="Phobius"/>
    </source>
</evidence>
<feature type="domain" description="DUF6286" evidence="3">
    <location>
        <begin position="93"/>
        <end position="191"/>
    </location>
</feature>
<keyword evidence="5" id="KW-1185">Reference proteome</keyword>
<name>A0ABN3UN94_9MICO</name>
<dbReference type="Pfam" id="PF19803">
    <property type="entry name" value="DUF6286"/>
    <property type="match status" value="1"/>
</dbReference>
<sequence length="198" mass="20415">MSQEWQGAASSAPGDPQHVAPRVPLRPTGAPPAARVAILLALLLLVLAAVLVRDVLVITGAVSGDPWTSSALRSVDGLQPQSWMVPAGVVVTLVGLWVVLTALRPRPRPDIELGTSGAIWVDRSDTARLAQTAATTADGVLDARATATRRGVRVTVTTTAEDVKPVAADVRSQVERALAELSPTPSVSVKASTTGGVS</sequence>
<comment type="caution">
    <text evidence="4">The sequence shown here is derived from an EMBL/GenBank/DDBJ whole genome shotgun (WGS) entry which is preliminary data.</text>
</comment>
<evidence type="ECO:0000313" key="4">
    <source>
        <dbReference type="EMBL" id="GAA2735875.1"/>
    </source>
</evidence>
<evidence type="ECO:0000313" key="5">
    <source>
        <dbReference type="Proteomes" id="UP001501326"/>
    </source>
</evidence>
<evidence type="ECO:0000259" key="3">
    <source>
        <dbReference type="Pfam" id="PF19803"/>
    </source>
</evidence>
<proteinExistence type="predicted"/>
<dbReference type="RefSeq" id="WP_344192548.1">
    <property type="nucleotide sequence ID" value="NZ_BAAARN010000001.1"/>
</dbReference>